<keyword evidence="3" id="KW-1185">Reference proteome</keyword>
<feature type="domain" description="NAD-dependent epimerase/dehydratase" evidence="1">
    <location>
        <begin position="2"/>
        <end position="135"/>
    </location>
</feature>
<reference evidence="2 3" key="1">
    <citation type="submission" date="2020-02" db="EMBL/GenBank/DDBJ databases">
        <title>Whole-genome analyses of novel actinobacteria.</title>
        <authorList>
            <person name="Sahin N."/>
            <person name="Tokatli A."/>
        </authorList>
    </citation>
    <scope>NUCLEOTIDE SEQUENCE [LARGE SCALE GENOMIC DNA]</scope>
    <source>
        <strain evidence="2 3">YC419</strain>
    </source>
</reference>
<dbReference type="SUPFAM" id="SSF51735">
    <property type="entry name" value="NAD(P)-binding Rossmann-fold domains"/>
    <property type="match status" value="1"/>
</dbReference>
<evidence type="ECO:0000313" key="3">
    <source>
        <dbReference type="Proteomes" id="UP001518140"/>
    </source>
</evidence>
<sequence length="206" mass="21772">MDTASRLRVRRVVLASSASVYGATDGSPSLETDRPGPLSPYAVTQLAAEQLCLAHAARPGAAASVIVLRYSTVYGPRQRPDMLIHRVLTSALGQTPLRLFGNGHQQRDFTYVDDAVRVTIAAALAPIANTVINVGGGTSRSIADVLDVAHQLTGRPVPVVRSAAAAGDAPATLADIPQARELLGWKPEVPLVDGMKMQLRHLRKSG</sequence>
<dbReference type="Gene3D" id="3.40.50.720">
    <property type="entry name" value="NAD(P)-binding Rossmann-like Domain"/>
    <property type="match status" value="1"/>
</dbReference>
<dbReference type="PANTHER" id="PTHR43245">
    <property type="entry name" value="BIFUNCTIONAL POLYMYXIN RESISTANCE PROTEIN ARNA"/>
    <property type="match status" value="1"/>
</dbReference>
<organism evidence="2 3">
    <name type="scientific">Streptomyces ureilyticus</name>
    <dbReference type="NCBI Taxonomy" id="1775131"/>
    <lineage>
        <taxon>Bacteria</taxon>
        <taxon>Bacillati</taxon>
        <taxon>Actinomycetota</taxon>
        <taxon>Actinomycetes</taxon>
        <taxon>Kitasatosporales</taxon>
        <taxon>Streptomycetaceae</taxon>
        <taxon>Streptomyces</taxon>
    </lineage>
</organism>
<proteinExistence type="predicted"/>
<name>A0ABX0E198_9ACTN</name>
<dbReference type="Pfam" id="PF01370">
    <property type="entry name" value="Epimerase"/>
    <property type="match status" value="1"/>
</dbReference>
<dbReference type="Proteomes" id="UP001518140">
    <property type="component" value="Unassembled WGS sequence"/>
</dbReference>
<dbReference type="EMBL" id="JAAKZX010000216">
    <property type="protein sequence ID" value="NGO47968.1"/>
    <property type="molecule type" value="Genomic_DNA"/>
</dbReference>
<dbReference type="PRINTS" id="PR01713">
    <property type="entry name" value="NUCEPIMERASE"/>
</dbReference>
<evidence type="ECO:0000313" key="2">
    <source>
        <dbReference type="EMBL" id="NGO47968.1"/>
    </source>
</evidence>
<dbReference type="InterPro" id="IPR050177">
    <property type="entry name" value="Lipid_A_modif_metabolic_enz"/>
</dbReference>
<protein>
    <submittedName>
        <fullName evidence="2">NAD-dependent epimerase/dehydratase family protein</fullName>
    </submittedName>
</protein>
<comment type="caution">
    <text evidence="2">The sequence shown here is derived from an EMBL/GenBank/DDBJ whole genome shotgun (WGS) entry which is preliminary data.</text>
</comment>
<dbReference type="PANTHER" id="PTHR43245:SF13">
    <property type="entry name" value="UDP-D-APIOSE_UDP-D-XYLOSE SYNTHASE 2"/>
    <property type="match status" value="1"/>
</dbReference>
<accession>A0ABX0E198</accession>
<dbReference type="InterPro" id="IPR036291">
    <property type="entry name" value="NAD(P)-bd_dom_sf"/>
</dbReference>
<evidence type="ECO:0000259" key="1">
    <source>
        <dbReference type="Pfam" id="PF01370"/>
    </source>
</evidence>
<gene>
    <name evidence="2" type="ORF">G6048_39780</name>
</gene>
<dbReference type="InterPro" id="IPR001509">
    <property type="entry name" value="Epimerase_deHydtase"/>
</dbReference>